<gene>
    <name evidence="1" type="ORF">BDV29DRAFT_13984</name>
</gene>
<dbReference type="AlphaFoldDB" id="A0A5N5WTK4"/>
<accession>A0A5N5WTK4</accession>
<keyword evidence="2" id="KW-1185">Reference proteome</keyword>
<protein>
    <submittedName>
        <fullName evidence="1">Uncharacterized protein</fullName>
    </submittedName>
</protein>
<evidence type="ECO:0000313" key="2">
    <source>
        <dbReference type="Proteomes" id="UP000326565"/>
    </source>
</evidence>
<reference evidence="1 2" key="1">
    <citation type="submission" date="2019-04" db="EMBL/GenBank/DDBJ databases">
        <title>Friends and foes A comparative genomics study of 23 Aspergillus species from section Flavi.</title>
        <authorList>
            <consortium name="DOE Joint Genome Institute"/>
            <person name="Kjaerbolling I."/>
            <person name="Vesth T."/>
            <person name="Frisvad J.C."/>
            <person name="Nybo J.L."/>
            <person name="Theobald S."/>
            <person name="Kildgaard S."/>
            <person name="Isbrandt T."/>
            <person name="Kuo A."/>
            <person name="Sato A."/>
            <person name="Lyhne E.K."/>
            <person name="Kogle M.E."/>
            <person name="Wiebenga A."/>
            <person name="Kun R.S."/>
            <person name="Lubbers R.J."/>
            <person name="Makela M.R."/>
            <person name="Barry K."/>
            <person name="Chovatia M."/>
            <person name="Clum A."/>
            <person name="Daum C."/>
            <person name="Haridas S."/>
            <person name="He G."/>
            <person name="LaButti K."/>
            <person name="Lipzen A."/>
            <person name="Mondo S."/>
            <person name="Riley R."/>
            <person name="Salamov A."/>
            <person name="Simmons B.A."/>
            <person name="Magnuson J.K."/>
            <person name="Henrissat B."/>
            <person name="Mortensen U.H."/>
            <person name="Larsen T.O."/>
            <person name="Devries R.P."/>
            <person name="Grigoriev I.V."/>
            <person name="Machida M."/>
            <person name="Baker S.E."/>
            <person name="Andersen M.R."/>
        </authorList>
    </citation>
    <scope>NUCLEOTIDE SEQUENCE [LARGE SCALE GENOMIC DNA]</scope>
    <source>
        <strain evidence="1 2">CBS 151.66</strain>
    </source>
</reference>
<evidence type="ECO:0000313" key="1">
    <source>
        <dbReference type="EMBL" id="KAB8071649.1"/>
    </source>
</evidence>
<proteinExistence type="predicted"/>
<dbReference type="Proteomes" id="UP000326565">
    <property type="component" value="Unassembled WGS sequence"/>
</dbReference>
<dbReference type="EMBL" id="ML732267">
    <property type="protein sequence ID" value="KAB8071649.1"/>
    <property type="molecule type" value="Genomic_DNA"/>
</dbReference>
<organism evidence="1 2">
    <name type="scientific">Aspergillus leporis</name>
    <dbReference type="NCBI Taxonomy" id="41062"/>
    <lineage>
        <taxon>Eukaryota</taxon>
        <taxon>Fungi</taxon>
        <taxon>Dikarya</taxon>
        <taxon>Ascomycota</taxon>
        <taxon>Pezizomycotina</taxon>
        <taxon>Eurotiomycetes</taxon>
        <taxon>Eurotiomycetidae</taxon>
        <taxon>Eurotiales</taxon>
        <taxon>Aspergillaceae</taxon>
        <taxon>Aspergillus</taxon>
        <taxon>Aspergillus subgen. Circumdati</taxon>
    </lineage>
</organism>
<dbReference type="OrthoDB" id="4468004at2759"/>
<sequence length="68" mass="7800">MMPHFLTDLLKKKSPEMKPKGFQLDSISEVTLIEKPKLNSYASQKNNSRQINEHFNPADLCFGSCCRN</sequence>
<name>A0A5N5WTK4_9EURO</name>